<sequence>MAAGCSGCVGPGKIAMLNPLTAEQFKLAETLDAEDAISQTGISEWGSIHNVVTGTAKQILDVITVMELNVAPQTVRELEIAVKRTSECETTWNLLAIGRLFQYTINNMWAIQTSSNFLLQILTSSQTTPSAALTTGVYIEDTCTVSAHWQNYGLTVHSPDDIPLCSRGDVCIHNYFNSLWEWVNYQTADRPDRVGMIVNSFRSRYADHQRASGYRGYADSYHGCDKSLPGDVAQAIRASYADLGVSMSERTYASCLSRTNHVRYRLETWFYGKLKTDIVYRLLL</sequence>
<protein>
    <submittedName>
        <fullName evidence="1">Unnamed protein product</fullName>
    </submittedName>
</protein>
<evidence type="ECO:0000313" key="2">
    <source>
        <dbReference type="Proteomes" id="UP001165083"/>
    </source>
</evidence>
<comment type="caution">
    <text evidence="1">The sequence shown here is derived from an EMBL/GenBank/DDBJ whole genome shotgun (WGS) entry which is preliminary data.</text>
</comment>
<proteinExistence type="predicted"/>
<gene>
    <name evidence="1" type="ORF">Plil01_000839800</name>
</gene>
<dbReference type="AlphaFoldDB" id="A0A9W6TX54"/>
<dbReference type="Proteomes" id="UP001165083">
    <property type="component" value="Unassembled WGS sequence"/>
</dbReference>
<dbReference type="EMBL" id="BSXW01000404">
    <property type="protein sequence ID" value="GMF21307.1"/>
    <property type="molecule type" value="Genomic_DNA"/>
</dbReference>
<accession>A0A9W6TX54</accession>
<organism evidence="1 2">
    <name type="scientific">Phytophthora lilii</name>
    <dbReference type="NCBI Taxonomy" id="2077276"/>
    <lineage>
        <taxon>Eukaryota</taxon>
        <taxon>Sar</taxon>
        <taxon>Stramenopiles</taxon>
        <taxon>Oomycota</taxon>
        <taxon>Peronosporomycetes</taxon>
        <taxon>Peronosporales</taxon>
        <taxon>Peronosporaceae</taxon>
        <taxon>Phytophthora</taxon>
    </lineage>
</organism>
<name>A0A9W6TX54_9STRA</name>
<evidence type="ECO:0000313" key="1">
    <source>
        <dbReference type="EMBL" id="GMF21307.1"/>
    </source>
</evidence>
<keyword evidence="2" id="KW-1185">Reference proteome</keyword>
<reference evidence="1" key="1">
    <citation type="submission" date="2023-04" db="EMBL/GenBank/DDBJ databases">
        <title>Phytophthora lilii NBRC 32176.</title>
        <authorList>
            <person name="Ichikawa N."/>
            <person name="Sato H."/>
            <person name="Tonouchi N."/>
        </authorList>
    </citation>
    <scope>NUCLEOTIDE SEQUENCE</scope>
    <source>
        <strain evidence="1">NBRC 32176</strain>
    </source>
</reference>